<reference evidence="4" key="1">
    <citation type="journal article" date="2017" name="bioRxiv">
        <title>Comparative analysis of the genomes of Stylophora pistillata and Acropora digitifera provides evidence for extensive differences between species of corals.</title>
        <authorList>
            <person name="Voolstra C.R."/>
            <person name="Li Y."/>
            <person name="Liew Y.J."/>
            <person name="Baumgarten S."/>
            <person name="Zoccola D."/>
            <person name="Flot J.-F."/>
            <person name="Tambutte S."/>
            <person name="Allemand D."/>
            <person name="Aranda M."/>
        </authorList>
    </citation>
    <scope>NUCLEOTIDE SEQUENCE [LARGE SCALE GENOMIC DNA]</scope>
</reference>
<keyword evidence="2" id="KW-0812">Transmembrane</keyword>
<feature type="region of interest" description="Disordered" evidence="1">
    <location>
        <begin position="349"/>
        <end position="373"/>
    </location>
</feature>
<keyword evidence="2" id="KW-0472">Membrane</keyword>
<evidence type="ECO:0000256" key="1">
    <source>
        <dbReference type="SAM" id="MobiDB-lite"/>
    </source>
</evidence>
<dbReference type="Proteomes" id="UP000225706">
    <property type="component" value="Unassembled WGS sequence"/>
</dbReference>
<dbReference type="AlphaFoldDB" id="A0A2B4RCR0"/>
<gene>
    <name evidence="3" type="ORF">AWC38_SpisGene21580</name>
</gene>
<dbReference type="Gene3D" id="1.20.1440.80">
    <property type="entry name" value="Gap junction channel protein cysteine-rich domain"/>
    <property type="match status" value="1"/>
</dbReference>
<evidence type="ECO:0000313" key="3">
    <source>
        <dbReference type="EMBL" id="PFX14280.1"/>
    </source>
</evidence>
<feature type="transmembrane region" description="Helical" evidence="2">
    <location>
        <begin position="212"/>
        <end position="233"/>
    </location>
</feature>
<accession>A0A2B4RCR0</accession>
<comment type="caution">
    <text evidence="3">The sequence shown here is derived from an EMBL/GenBank/DDBJ whole genome shotgun (WGS) entry which is preliminary data.</text>
</comment>
<dbReference type="EMBL" id="LSMT01000807">
    <property type="protein sequence ID" value="PFX14280.1"/>
    <property type="molecule type" value="Genomic_DNA"/>
</dbReference>
<keyword evidence="4" id="KW-1185">Reference proteome</keyword>
<sequence>MDYLKESLPPQTFHKVSYVILIGWFAIGAICLGIYGDTENSESRFDFHCGGAKSEYTSLVRGNCFELYEGQYNKYSVPIYIFVVLNFFFIGLVCGIYSTIVSPIVDVNLSSARNDGDPEAHSGDQENAFFGGKELFFCYLGQLFARLVFRLLFVVIQTQVLYPLDFPSSFSCYLTPGGNQARNSTGVIQNSTSILHECHNQRATRKNYWMKALFGMNLFFLIVIAIEALVIFGRACRDKSFMKNSKFVKDYLNPFHGKRRLSKFIENTKEKIKKDTHRPPQLRSPFPSTPGEGQPPKHLTLDRIYTNLVVVPNRATYDFTGEVFHHVIDSLLSLLSSSHGVLSGQNAVDSQGALAPSPSSINQQAHRKREGQKLKLKWGRESRGARETVVKMLWTHMAQAPSISSIYPQAYRKREGQKLKLKGEGESRGARGDRLDVVIAIFQPWSSETNSDVIATWCSSLSLDDDAPESVLHGATTFTGTLCREACAHCSISDVLVFPSTVAMVILIRSHRAHCVPLKTTGQLGVTTATDYAAPSVLRYSATDVEGIK</sequence>
<proteinExistence type="predicted"/>
<dbReference type="InterPro" id="IPR038359">
    <property type="entry name" value="Connexin_N_sf"/>
</dbReference>
<feature type="region of interest" description="Disordered" evidence="1">
    <location>
        <begin position="270"/>
        <end position="297"/>
    </location>
</feature>
<feature type="transmembrane region" description="Helical" evidence="2">
    <location>
        <begin position="79"/>
        <end position="100"/>
    </location>
</feature>
<keyword evidence="2" id="KW-1133">Transmembrane helix</keyword>
<name>A0A2B4RCR0_STYPI</name>
<dbReference type="OrthoDB" id="5971823at2759"/>
<protein>
    <submittedName>
        <fullName evidence="3">Uncharacterized protein</fullName>
    </submittedName>
</protein>
<evidence type="ECO:0000313" key="4">
    <source>
        <dbReference type="Proteomes" id="UP000225706"/>
    </source>
</evidence>
<feature type="transmembrane region" description="Helical" evidence="2">
    <location>
        <begin position="16"/>
        <end position="35"/>
    </location>
</feature>
<organism evidence="3 4">
    <name type="scientific">Stylophora pistillata</name>
    <name type="common">Smooth cauliflower coral</name>
    <dbReference type="NCBI Taxonomy" id="50429"/>
    <lineage>
        <taxon>Eukaryota</taxon>
        <taxon>Metazoa</taxon>
        <taxon>Cnidaria</taxon>
        <taxon>Anthozoa</taxon>
        <taxon>Hexacorallia</taxon>
        <taxon>Scleractinia</taxon>
        <taxon>Astrocoeniina</taxon>
        <taxon>Pocilloporidae</taxon>
        <taxon>Stylophora</taxon>
    </lineage>
</organism>
<evidence type="ECO:0000256" key="2">
    <source>
        <dbReference type="SAM" id="Phobius"/>
    </source>
</evidence>